<evidence type="ECO:0000313" key="3">
    <source>
        <dbReference type="Proteomes" id="UP000013827"/>
    </source>
</evidence>
<dbReference type="PaxDb" id="2903-EOD32093"/>
<dbReference type="eggNOG" id="ENOG502S90S">
    <property type="taxonomic scope" value="Eukaryota"/>
</dbReference>
<dbReference type="GeneID" id="17277365"/>
<dbReference type="KEGG" id="ehx:EMIHUDRAFT_202675"/>
<evidence type="ECO:0000313" key="2">
    <source>
        <dbReference type="EnsemblProtists" id="EOD32093"/>
    </source>
</evidence>
<protein>
    <submittedName>
        <fullName evidence="2">Uncharacterized protein</fullName>
    </submittedName>
</protein>
<dbReference type="HOGENOM" id="CLU_014742_0_0_1"/>
<feature type="region of interest" description="Disordered" evidence="1">
    <location>
        <begin position="200"/>
        <end position="284"/>
    </location>
</feature>
<sequence>MVHGYASGYAPQKVKEPCNKDVAALEGSRYRVLDEDGYDALAPAVGGVLPALVDDLSEKSRRDLGAGVTRNLQVVAEAATGAVQRWIQLNDEATARIMKREEHIEWLRKLFTGWKEARPALRESRRRRDNGGNVRTGQQPVGRTRAATAAQAGGSGDGGQRAKWVRLMMLLRLRERFSCWAGFRLVLTRKGIDAMYKAYKKRRKKRRGASDDETEASADEGRADPGTAESEQTASAAEETADDGEAEQTRRARRGREQDVAEISRRMYDEIRSSRDPRDHVEDG</sequence>
<name>A0A0D3K8K8_EMIH1</name>
<dbReference type="RefSeq" id="XP_005784522.1">
    <property type="nucleotide sequence ID" value="XM_005784465.1"/>
</dbReference>
<reference evidence="2" key="2">
    <citation type="submission" date="2024-10" db="UniProtKB">
        <authorList>
            <consortium name="EnsemblProtists"/>
        </authorList>
    </citation>
    <scope>IDENTIFICATION</scope>
</reference>
<reference evidence="3" key="1">
    <citation type="journal article" date="2013" name="Nature">
        <title>Pan genome of the phytoplankton Emiliania underpins its global distribution.</title>
        <authorList>
            <person name="Read B.A."/>
            <person name="Kegel J."/>
            <person name="Klute M.J."/>
            <person name="Kuo A."/>
            <person name="Lefebvre S.C."/>
            <person name="Maumus F."/>
            <person name="Mayer C."/>
            <person name="Miller J."/>
            <person name="Monier A."/>
            <person name="Salamov A."/>
            <person name="Young J."/>
            <person name="Aguilar M."/>
            <person name="Claverie J.M."/>
            <person name="Frickenhaus S."/>
            <person name="Gonzalez K."/>
            <person name="Herman E.K."/>
            <person name="Lin Y.C."/>
            <person name="Napier J."/>
            <person name="Ogata H."/>
            <person name="Sarno A.F."/>
            <person name="Shmutz J."/>
            <person name="Schroeder D."/>
            <person name="de Vargas C."/>
            <person name="Verret F."/>
            <person name="von Dassow P."/>
            <person name="Valentin K."/>
            <person name="Van de Peer Y."/>
            <person name="Wheeler G."/>
            <person name="Dacks J.B."/>
            <person name="Delwiche C.F."/>
            <person name="Dyhrman S.T."/>
            <person name="Glockner G."/>
            <person name="John U."/>
            <person name="Richards T."/>
            <person name="Worden A.Z."/>
            <person name="Zhang X."/>
            <person name="Grigoriev I.V."/>
            <person name="Allen A.E."/>
            <person name="Bidle K."/>
            <person name="Borodovsky M."/>
            <person name="Bowler C."/>
            <person name="Brownlee C."/>
            <person name="Cock J.M."/>
            <person name="Elias M."/>
            <person name="Gladyshev V.N."/>
            <person name="Groth M."/>
            <person name="Guda C."/>
            <person name="Hadaegh A."/>
            <person name="Iglesias-Rodriguez M.D."/>
            <person name="Jenkins J."/>
            <person name="Jones B.M."/>
            <person name="Lawson T."/>
            <person name="Leese F."/>
            <person name="Lindquist E."/>
            <person name="Lobanov A."/>
            <person name="Lomsadze A."/>
            <person name="Malik S.B."/>
            <person name="Marsh M.E."/>
            <person name="Mackinder L."/>
            <person name="Mock T."/>
            <person name="Mueller-Roeber B."/>
            <person name="Pagarete A."/>
            <person name="Parker M."/>
            <person name="Probert I."/>
            <person name="Quesneville H."/>
            <person name="Raines C."/>
            <person name="Rensing S.A."/>
            <person name="Riano-Pachon D.M."/>
            <person name="Richier S."/>
            <person name="Rokitta S."/>
            <person name="Shiraiwa Y."/>
            <person name="Soanes D.M."/>
            <person name="van der Giezen M."/>
            <person name="Wahlund T.M."/>
            <person name="Williams B."/>
            <person name="Wilson W."/>
            <person name="Wolfe G."/>
            <person name="Wurch L.L."/>
        </authorList>
    </citation>
    <scope>NUCLEOTIDE SEQUENCE</scope>
</reference>
<dbReference type="EnsemblProtists" id="EOD32093">
    <property type="protein sequence ID" value="EOD32093"/>
    <property type="gene ID" value="EMIHUDRAFT_202675"/>
</dbReference>
<accession>A0A0D3K8K8</accession>
<evidence type="ECO:0000256" key="1">
    <source>
        <dbReference type="SAM" id="MobiDB-lite"/>
    </source>
</evidence>
<proteinExistence type="predicted"/>
<dbReference type="Proteomes" id="UP000013827">
    <property type="component" value="Unassembled WGS sequence"/>
</dbReference>
<feature type="compositionally biased region" description="Low complexity" evidence="1">
    <location>
        <begin position="226"/>
        <end position="238"/>
    </location>
</feature>
<dbReference type="AlphaFoldDB" id="A0A0D3K8K8"/>
<feature type="compositionally biased region" description="Basic and acidic residues" evidence="1">
    <location>
        <begin position="247"/>
        <end position="284"/>
    </location>
</feature>
<keyword evidence="3" id="KW-1185">Reference proteome</keyword>
<feature type="region of interest" description="Disordered" evidence="1">
    <location>
        <begin position="122"/>
        <end position="159"/>
    </location>
</feature>
<organism evidence="2 3">
    <name type="scientific">Emiliania huxleyi (strain CCMP1516)</name>
    <dbReference type="NCBI Taxonomy" id="280463"/>
    <lineage>
        <taxon>Eukaryota</taxon>
        <taxon>Haptista</taxon>
        <taxon>Haptophyta</taxon>
        <taxon>Prymnesiophyceae</taxon>
        <taxon>Isochrysidales</taxon>
        <taxon>Noelaerhabdaceae</taxon>
        <taxon>Emiliania</taxon>
    </lineage>
</organism>
<feature type="compositionally biased region" description="Low complexity" evidence="1">
    <location>
        <begin position="142"/>
        <end position="152"/>
    </location>
</feature>